<protein>
    <recommendedName>
        <fullName evidence="2">DUF218 domain-containing protein</fullName>
    </recommendedName>
</protein>
<feature type="domain" description="DUF218" evidence="2">
    <location>
        <begin position="136"/>
        <end position="267"/>
    </location>
</feature>
<dbReference type="InterPro" id="IPR003848">
    <property type="entry name" value="DUF218"/>
</dbReference>
<dbReference type="CDD" id="cd06259">
    <property type="entry name" value="YdcF-like"/>
    <property type="match status" value="1"/>
</dbReference>
<dbReference type="PANTHER" id="PTHR30336:SF20">
    <property type="entry name" value="DUF218 DOMAIN-CONTAINING PROTEIN"/>
    <property type="match status" value="1"/>
</dbReference>
<dbReference type="GO" id="GO:0005886">
    <property type="term" value="C:plasma membrane"/>
    <property type="evidence" value="ECO:0007669"/>
    <property type="project" value="TreeGrafter"/>
</dbReference>
<dbReference type="Proteomes" id="UP000188836">
    <property type="component" value="Unassembled WGS sequence"/>
</dbReference>
<accession>A0A1V2TH77</accession>
<dbReference type="InterPro" id="IPR014729">
    <property type="entry name" value="Rossmann-like_a/b/a_fold"/>
</dbReference>
<organism evidence="3 4">
    <name type="scientific">Nocardia donostiensis</name>
    <dbReference type="NCBI Taxonomy" id="1538463"/>
    <lineage>
        <taxon>Bacteria</taxon>
        <taxon>Bacillati</taxon>
        <taxon>Actinomycetota</taxon>
        <taxon>Actinomycetes</taxon>
        <taxon>Mycobacteriales</taxon>
        <taxon>Nocardiaceae</taxon>
        <taxon>Nocardia</taxon>
    </lineage>
</organism>
<dbReference type="PANTHER" id="PTHR30336">
    <property type="entry name" value="INNER MEMBRANE PROTEIN, PROBABLE PERMEASE"/>
    <property type="match status" value="1"/>
</dbReference>
<evidence type="ECO:0000313" key="4">
    <source>
        <dbReference type="Proteomes" id="UP000188836"/>
    </source>
</evidence>
<dbReference type="InterPro" id="IPR051599">
    <property type="entry name" value="Cell_Envelope_Assoc"/>
</dbReference>
<keyword evidence="1" id="KW-0732">Signal</keyword>
<feature type="signal peptide" evidence="1">
    <location>
        <begin position="1"/>
        <end position="34"/>
    </location>
</feature>
<evidence type="ECO:0000259" key="2">
    <source>
        <dbReference type="Pfam" id="PF02698"/>
    </source>
</evidence>
<feature type="chain" id="PRO_5013387684" description="DUF218 domain-containing protein" evidence="1">
    <location>
        <begin position="35"/>
        <end position="294"/>
    </location>
</feature>
<reference evidence="3 4" key="1">
    <citation type="journal article" date="2016" name="Antonie Van Leeuwenhoek">
        <title>Nocardia donostiensis sp. nov., isolated from human respiratory specimens.</title>
        <authorList>
            <person name="Ercibengoa M."/>
            <person name="Bell M."/>
            <person name="Marimon J.M."/>
            <person name="Humrighouse B."/>
            <person name="Klenk H.P."/>
            <person name="Potter G."/>
            <person name="Perez-Trallero E."/>
        </authorList>
    </citation>
    <scope>NUCLEOTIDE SEQUENCE [LARGE SCALE GENOMIC DNA]</scope>
    <source>
        <strain evidence="3 4">X1655</strain>
    </source>
</reference>
<evidence type="ECO:0000256" key="1">
    <source>
        <dbReference type="SAM" id="SignalP"/>
    </source>
</evidence>
<gene>
    <name evidence="3" type="ORF">B0T46_10435</name>
</gene>
<dbReference type="Gene3D" id="3.40.50.620">
    <property type="entry name" value="HUPs"/>
    <property type="match status" value="1"/>
</dbReference>
<evidence type="ECO:0000313" key="3">
    <source>
        <dbReference type="EMBL" id="ONM48879.1"/>
    </source>
</evidence>
<name>A0A1V2TH77_9NOCA</name>
<dbReference type="EMBL" id="MUMY01000007">
    <property type="protein sequence ID" value="ONM48879.1"/>
    <property type="molecule type" value="Genomic_DNA"/>
</dbReference>
<dbReference type="AlphaFoldDB" id="A0A1V2TH77"/>
<keyword evidence="4" id="KW-1185">Reference proteome</keyword>
<dbReference type="STRING" id="1538463.B0T36_09605"/>
<comment type="caution">
    <text evidence="3">The sequence shown here is derived from an EMBL/GenBank/DDBJ whole genome shotgun (WGS) entry which is preliminary data.</text>
</comment>
<sequence length="294" mass="30892">MLPEVKISRHLRTLAAAGFTAAALAGFAGSPAQAEPGTDTLYHAALRHFAAGNDEAGRAGLLTFVDNHPDDPAALSQQAIWAHYANDLPGYLHAMTRLRAVDARIAAGTDQVINAVRAAVATLPNPLPALVGPQTGIVVLGYGLLPDGSLRPELVNRLTAAWIQSIASPFSPIVVTGGNPRNGITEAEAMRNWLVGRGVPAARIHVENRAGSTVMNAVYSTHLLRDIGATSAVVVTSPNHIRRAVADFLVAGSHVVGATTSLEQLVSQLPPPDKAAQRGIYLDAIRTFQLTYGH</sequence>
<dbReference type="Pfam" id="PF02698">
    <property type="entry name" value="DUF218"/>
    <property type="match status" value="1"/>
</dbReference>
<proteinExistence type="predicted"/>